<name>A0A2K3KJE6_TRIPR</name>
<sequence>MGDQPVMKNTALAVAITALTAQAAAFSTQ</sequence>
<reference evidence="1 2" key="1">
    <citation type="journal article" date="2014" name="Am. J. Bot.">
        <title>Genome assembly and annotation for red clover (Trifolium pratense; Fabaceae).</title>
        <authorList>
            <person name="Istvanek J."/>
            <person name="Jaros M."/>
            <person name="Krenek A."/>
            <person name="Repkova J."/>
        </authorList>
    </citation>
    <scope>NUCLEOTIDE SEQUENCE [LARGE SCALE GENOMIC DNA]</scope>
    <source>
        <strain evidence="2">cv. Tatra</strain>
        <tissue evidence="1">Young leaves</tissue>
    </source>
</reference>
<reference evidence="1 2" key="2">
    <citation type="journal article" date="2017" name="Front. Plant Sci.">
        <title>Gene Classification and Mining of Molecular Markers Useful in Red Clover (Trifolium pratense) Breeding.</title>
        <authorList>
            <person name="Istvanek J."/>
            <person name="Dluhosova J."/>
            <person name="Dluhos P."/>
            <person name="Patkova L."/>
            <person name="Nedelnik J."/>
            <person name="Repkova J."/>
        </authorList>
    </citation>
    <scope>NUCLEOTIDE SEQUENCE [LARGE SCALE GENOMIC DNA]</scope>
    <source>
        <strain evidence="2">cv. Tatra</strain>
        <tissue evidence="1">Young leaves</tissue>
    </source>
</reference>
<feature type="non-terminal residue" evidence="1">
    <location>
        <position position="29"/>
    </location>
</feature>
<dbReference type="AlphaFoldDB" id="A0A2K3KJE6"/>
<organism evidence="1 2">
    <name type="scientific">Trifolium pratense</name>
    <name type="common">Red clover</name>
    <dbReference type="NCBI Taxonomy" id="57577"/>
    <lineage>
        <taxon>Eukaryota</taxon>
        <taxon>Viridiplantae</taxon>
        <taxon>Streptophyta</taxon>
        <taxon>Embryophyta</taxon>
        <taxon>Tracheophyta</taxon>
        <taxon>Spermatophyta</taxon>
        <taxon>Magnoliopsida</taxon>
        <taxon>eudicotyledons</taxon>
        <taxon>Gunneridae</taxon>
        <taxon>Pentapetalae</taxon>
        <taxon>rosids</taxon>
        <taxon>fabids</taxon>
        <taxon>Fabales</taxon>
        <taxon>Fabaceae</taxon>
        <taxon>Papilionoideae</taxon>
        <taxon>50 kb inversion clade</taxon>
        <taxon>NPAAA clade</taxon>
        <taxon>Hologalegina</taxon>
        <taxon>IRL clade</taxon>
        <taxon>Trifolieae</taxon>
        <taxon>Trifolium</taxon>
    </lineage>
</organism>
<accession>A0A2K3KJE6</accession>
<protein>
    <submittedName>
        <fullName evidence="1">Uncharacterized protein</fullName>
    </submittedName>
</protein>
<dbReference type="Proteomes" id="UP000236291">
    <property type="component" value="Unassembled WGS sequence"/>
</dbReference>
<evidence type="ECO:0000313" key="2">
    <source>
        <dbReference type="Proteomes" id="UP000236291"/>
    </source>
</evidence>
<comment type="caution">
    <text evidence="1">The sequence shown here is derived from an EMBL/GenBank/DDBJ whole genome shotgun (WGS) entry which is preliminary data.</text>
</comment>
<evidence type="ECO:0000313" key="1">
    <source>
        <dbReference type="EMBL" id="PNX66373.1"/>
    </source>
</evidence>
<dbReference type="EMBL" id="ASHM01098731">
    <property type="protein sequence ID" value="PNX66373.1"/>
    <property type="molecule type" value="Genomic_DNA"/>
</dbReference>
<proteinExistence type="predicted"/>
<gene>
    <name evidence="1" type="ORF">L195_g055051</name>
</gene>